<name>A0A6B3SHR4_9BURK</name>
<gene>
    <name evidence="1" type="ORF">G3574_03830</name>
</gene>
<dbReference type="Proteomes" id="UP000482155">
    <property type="component" value="Unassembled WGS sequence"/>
</dbReference>
<keyword evidence="2" id="KW-1185">Reference proteome</keyword>
<dbReference type="AlphaFoldDB" id="A0A6B3SHR4"/>
<comment type="caution">
    <text evidence="1">The sequence shown here is derived from an EMBL/GenBank/DDBJ whole genome shotgun (WGS) entry which is preliminary data.</text>
</comment>
<protein>
    <submittedName>
        <fullName evidence="1">Uncharacterized protein</fullName>
    </submittedName>
</protein>
<evidence type="ECO:0000313" key="1">
    <source>
        <dbReference type="EMBL" id="NEX60200.1"/>
    </source>
</evidence>
<evidence type="ECO:0000313" key="2">
    <source>
        <dbReference type="Proteomes" id="UP000482155"/>
    </source>
</evidence>
<organism evidence="1 2">
    <name type="scientific">Noviherbaspirillum galbum</name>
    <dbReference type="NCBI Taxonomy" id="2709383"/>
    <lineage>
        <taxon>Bacteria</taxon>
        <taxon>Pseudomonadati</taxon>
        <taxon>Pseudomonadota</taxon>
        <taxon>Betaproteobacteria</taxon>
        <taxon>Burkholderiales</taxon>
        <taxon>Oxalobacteraceae</taxon>
        <taxon>Noviherbaspirillum</taxon>
    </lineage>
</organism>
<proteinExistence type="predicted"/>
<accession>A0A6B3SHR4</accession>
<dbReference type="EMBL" id="JAAIVB010000011">
    <property type="protein sequence ID" value="NEX60200.1"/>
    <property type="molecule type" value="Genomic_DNA"/>
</dbReference>
<sequence>MSTQIISSLDDSLVRATPVDIVSRHSPSLRIRLTTLSIDLAPIQATFSSYHQVIIPLDAEFPDHVEHVIHALRLHPFHGVYLASEAFGITMNPVKQEVLNLFLYELLAYTHAVAGLDAVYADLMPGAGWAGAVAGTALRLPTYLIEPHCFRSTKGQLDTLLEGVLECVHRDVTTLRACLCKEFD</sequence>
<reference evidence="1 2" key="1">
    <citation type="submission" date="2020-02" db="EMBL/GenBank/DDBJ databases">
        <authorList>
            <person name="Kim M.K."/>
        </authorList>
    </citation>
    <scope>NUCLEOTIDE SEQUENCE [LARGE SCALE GENOMIC DNA]</scope>
    <source>
        <strain evidence="1 2">17J57-3</strain>
    </source>
</reference>
<dbReference type="RefSeq" id="WP_163960693.1">
    <property type="nucleotide sequence ID" value="NZ_JAAIVB010000011.1"/>
</dbReference>